<dbReference type="GO" id="GO:0019028">
    <property type="term" value="C:viral capsid"/>
    <property type="evidence" value="ECO:0007669"/>
    <property type="project" value="UniProtKB-UniRule"/>
</dbReference>
<evidence type="ECO:0000313" key="18">
    <source>
        <dbReference type="EMBL" id="AXZ95686.1"/>
    </source>
</evidence>
<evidence type="ECO:0000256" key="16">
    <source>
        <dbReference type="SAM" id="MobiDB-lite"/>
    </source>
</evidence>
<feature type="disulfide bond" evidence="15">
    <location>
        <begin position="25"/>
        <end position="31"/>
    </location>
</feature>
<keyword evidence="6" id="KW-1040">Host Golgi apparatus</keyword>
<dbReference type="GO" id="GO:0075521">
    <property type="term" value="P:microtubule-dependent intracellular transport of viral material towards nucleus"/>
    <property type="evidence" value="ECO:0007669"/>
    <property type="project" value="UniProtKB-UniRule"/>
</dbReference>
<dbReference type="Pfam" id="PF00513">
    <property type="entry name" value="Late_protein_L2"/>
    <property type="match status" value="1"/>
</dbReference>
<comment type="function">
    <text evidence="15">Minor protein of the capsid that localizes along the inner surface of the virion, within the central cavities beneath the L1 pentamers. Plays a role in capsid stabilization through interaction with the major capsid protein L1. Once the virion enters the host cell, L2 escorts the genomic DNA into the nucleus by promoting escape from the endosomal compartments and traffic through the host Golgi network. Mechanistically, the C-terminus of L2 possesses a cell-penetrating peptide that protudes from the host endosome, interacts with host cytoplasmic retromer cargo and thereby mediates the capsid delivery to the host trans-Golgi network. Plays a role through its interaction with host dynein in the intracellular microtubule-dependent transport of viral capsid toward the nucleus. Mediates the viral genome import into the nucleus through binding to host importins. Once within the nucleus, L2 localizes viral genomes to host PML bodies in order to activate early gene expression for establishment of infection. Later on, promotes late gene expression by interacting with the viral E2 protein and by inhibiting its transcriptional activation functions. During virion assembly, encapsidates the genome by direct interaction with the viral DNA.</text>
</comment>
<keyword evidence="2 15" id="KW-0597">Phosphoprotein</keyword>
<evidence type="ECO:0000256" key="12">
    <source>
        <dbReference type="ARBA" id="ARBA00023125"/>
    </source>
</evidence>
<dbReference type="GO" id="GO:0043657">
    <property type="term" value="C:host cell"/>
    <property type="evidence" value="ECO:0007669"/>
    <property type="project" value="GOC"/>
</dbReference>
<feature type="compositionally biased region" description="Low complexity" evidence="16">
    <location>
        <begin position="155"/>
        <end position="168"/>
    </location>
</feature>
<evidence type="ECO:0000256" key="2">
    <source>
        <dbReference type="ARBA" id="ARBA00022553"/>
    </source>
</evidence>
<evidence type="ECO:0000256" key="7">
    <source>
        <dbReference type="ARBA" id="ARBA00022844"/>
    </source>
</evidence>
<dbReference type="GO" id="GO:0075732">
    <property type="term" value="P:viral penetration into host nucleus"/>
    <property type="evidence" value="ECO:0007669"/>
    <property type="project" value="UniProtKB-KW"/>
</dbReference>
<dbReference type="InterPro" id="IPR000784">
    <property type="entry name" value="Late_L2"/>
</dbReference>
<dbReference type="HAMAP" id="MF_04003">
    <property type="entry name" value="PPV_L2"/>
    <property type="match status" value="1"/>
</dbReference>
<name>A0A385KLM2_MNPV</name>
<dbReference type="EMBL" id="MH892421">
    <property type="protein sequence ID" value="AXZ95686.1"/>
    <property type="molecule type" value="Genomic_DNA"/>
</dbReference>
<keyword evidence="4 15" id="KW-1048">Host nucleus</keyword>
<evidence type="ECO:0000313" key="19">
    <source>
        <dbReference type="EMBL" id="AXZ95691.1"/>
    </source>
</evidence>
<evidence type="ECO:0000256" key="11">
    <source>
        <dbReference type="ARBA" id="ARBA00023120"/>
    </source>
</evidence>
<organism evidence="18">
    <name type="scientific">Rattus norvegicus papillomavirus 2</name>
    <dbReference type="NCBI Taxonomy" id="1036965"/>
    <lineage>
        <taxon>Viruses</taxon>
        <taxon>Monodnaviria</taxon>
        <taxon>Shotokuvirae</taxon>
        <taxon>Cossaviricota</taxon>
        <taxon>Papovaviricetes</taxon>
        <taxon>Zurhausenvirales</taxon>
        <taxon>Papillomaviridae</taxon>
        <taxon>Firstpapillomavirinae</taxon>
        <taxon>Iotapapillomavirus</taxon>
        <taxon>Mastomys natalensis papillomavirus</taxon>
    </lineage>
</organism>
<keyword evidence="3 15" id="KW-0167">Capsid protein</keyword>
<dbReference type="GO" id="GO:0003677">
    <property type="term" value="F:DNA binding"/>
    <property type="evidence" value="ECO:0007669"/>
    <property type="project" value="UniProtKB-UniRule"/>
</dbReference>
<dbReference type="EMBL" id="MH892423">
    <property type="protein sequence ID" value="AXZ95696.1"/>
    <property type="molecule type" value="Genomic_DNA"/>
</dbReference>
<evidence type="ECO:0000256" key="9">
    <source>
        <dbReference type="ARBA" id="ARBA00022952"/>
    </source>
</evidence>
<keyword evidence="5 15" id="KW-0945">Host-virus interaction</keyword>
<evidence type="ECO:0000256" key="15">
    <source>
        <dbReference type="HAMAP-Rule" id="MF_04003"/>
    </source>
</evidence>
<reference evidence="18" key="1">
    <citation type="submission" date="2018-09" db="EMBL/GenBank/DDBJ databases">
        <title>Genomic sequences of papillomavirus from wild rats.</title>
        <authorList>
            <person name="Ling Y."/>
            <person name="Zhang W."/>
        </authorList>
    </citation>
    <scope>NUCLEOTIDE SEQUENCE</scope>
    <source>
        <strain evidence="17">RPV2-OR01-zj</strain>
        <strain evidence="18">RPV2-OR02-zj</strain>
        <strain evidence="19">RPV2-SK01-zj</strain>
        <strain evidence="20">RPV2-SK02-zj</strain>
    </source>
</reference>
<evidence type="ECO:0000256" key="6">
    <source>
        <dbReference type="ARBA" id="ARBA00022812"/>
    </source>
</evidence>
<keyword evidence="10" id="KW-1039">Host endosome</keyword>
<comment type="caution">
    <text evidence="15">Lacks conserved residue(s) required for the propagation of feature annotation.</text>
</comment>
<keyword evidence="11 15" id="KW-1176">Cytoplasmic inwards viral transport</keyword>
<keyword evidence="8 15" id="KW-0426">Late protein</keyword>
<evidence type="ECO:0000256" key="8">
    <source>
        <dbReference type="ARBA" id="ARBA00022921"/>
    </source>
</evidence>
<evidence type="ECO:0000256" key="14">
    <source>
        <dbReference type="ARBA" id="ARBA00023296"/>
    </source>
</evidence>
<dbReference type="EMBL" id="MH892420">
    <property type="protein sequence ID" value="AXZ95681.1"/>
    <property type="molecule type" value="Genomic_DNA"/>
</dbReference>
<gene>
    <name evidence="15 18" type="primary">L2</name>
</gene>
<dbReference type="GO" id="GO:0046718">
    <property type="term" value="P:symbiont entry into host cell"/>
    <property type="evidence" value="ECO:0007669"/>
    <property type="project" value="UniProtKB-KW"/>
</dbReference>
<evidence type="ECO:0000256" key="13">
    <source>
        <dbReference type="ARBA" id="ARBA00023157"/>
    </source>
</evidence>
<evidence type="ECO:0000256" key="1">
    <source>
        <dbReference type="ARBA" id="ARBA00022524"/>
    </source>
</evidence>
<comment type="subunit">
    <text evidence="15">Interacts with major capsid protein L1. Interacts with E2; this interaction inhibits E2 transcriptional activity but not the DNA replication function E2. Interacts with host HSPA8; this interaction is required for L2 nuclear translocation. Interacts with host importins KPNB2 and KPNB3. Forms a complex with importin alpha2-beta1 heterodimers via interaction with the importin alpha2 adapter. Interacts with host DYNLT1; this interaction is essential for virus intracellular transport during entry. Interacts (via C-terminus) with host retromer subunits VPS35 AND VPS29.</text>
</comment>
<evidence type="ECO:0000313" key="20">
    <source>
        <dbReference type="EMBL" id="AXZ95696.1"/>
    </source>
</evidence>
<keyword evidence="1 15" id="KW-1163">Viral penetration into host nucleus</keyword>
<dbReference type="GO" id="GO:0005198">
    <property type="term" value="F:structural molecule activity"/>
    <property type="evidence" value="ECO:0007669"/>
    <property type="project" value="UniProtKB-UniRule"/>
</dbReference>
<keyword evidence="7 15" id="KW-0946">Virion</keyword>
<keyword evidence="13 15" id="KW-1015">Disulfide bond</keyword>
<dbReference type="GO" id="GO:0042025">
    <property type="term" value="C:host cell nucleus"/>
    <property type="evidence" value="ECO:0007669"/>
    <property type="project" value="UniProtKB-SubCell"/>
</dbReference>
<proteinExistence type="inferred from homology"/>
<feature type="region of interest" description="Disordered" evidence="16">
    <location>
        <begin position="473"/>
        <end position="497"/>
    </location>
</feature>
<keyword evidence="12 15" id="KW-0238">DNA-binding</keyword>
<evidence type="ECO:0000256" key="5">
    <source>
        <dbReference type="ARBA" id="ARBA00022581"/>
    </source>
</evidence>
<feature type="region of interest" description="Disordered" evidence="16">
    <location>
        <begin position="146"/>
        <end position="168"/>
    </location>
</feature>
<evidence type="ECO:0000256" key="3">
    <source>
        <dbReference type="ARBA" id="ARBA00022561"/>
    </source>
</evidence>
<protein>
    <recommendedName>
        <fullName evidence="15">Minor capsid protein L2</fullName>
    </recommendedName>
</protein>
<comment type="subcellular location">
    <subcellularLocation>
        <location evidence="15">Virion</location>
    </subcellularLocation>
    <subcellularLocation>
        <location evidence="15">Host nucleus</location>
    </subcellularLocation>
</comment>
<keyword evidence="9 15" id="KW-1177">Microtubular inwards viral transport</keyword>
<keyword evidence="14 15" id="KW-1160">Virus entry into host cell</keyword>
<sequence length="520" mass="56076">MARHKRSTAKSRVPRDSATNIYRTCKQAGTCPPDVINKIEHTTTADKILQYGSAGVFLGGLGIGTGRGTGGATGYVPLGETPGINVGARPVPRPSIPVETVGPQDLFPVDAIRPTDPSVIDVGAPPTSTDTSINVSEVEVIAEVHPIPPEGPINTPTTTLTTPSTSGTGDIAILEVAPEPSPPVRTRLRASKTTHYNPAFHGISTTSSFVGEASGMENISVLSGSGGRIVGGEELELLPLAPSRSSLSSTVVEETAFGGRTSTPTGRRHIPAPSRRYYQYTETPLEELYSPRRAVGQEYINPAFEGDPDVSVHFPESMGPAPNRDYTGVTRLGPIFGRMQGSTLRVGRLGQKVSLRTRSGVAIGPRNYFYRDISSIDPIGESMELSTYSVQSLEDPVLFGNDSGEIVEQSVDSFETISLGSWSQISEAELLDDDSYEFHGHLVLGTRRGTKQISMPFTRKALPEVAVTVDYGGEESMSRPTPSHEDDRPPIYIGSSPGVDYYLHPSLYKRKRRRRRHSYL</sequence>
<comment type="PTM">
    <text evidence="15">Highly phosphorylated.</text>
</comment>
<comment type="similarity">
    <text evidence="15">Belongs to the papillomaviridae L2 protein family.</text>
</comment>
<evidence type="ECO:0000256" key="4">
    <source>
        <dbReference type="ARBA" id="ARBA00022562"/>
    </source>
</evidence>
<evidence type="ECO:0000313" key="17">
    <source>
        <dbReference type="EMBL" id="AXZ95681.1"/>
    </source>
</evidence>
<accession>A0A385KLM2</accession>
<dbReference type="EMBL" id="MH892422">
    <property type="protein sequence ID" value="AXZ95691.1"/>
    <property type="molecule type" value="Genomic_DNA"/>
</dbReference>
<evidence type="ECO:0000256" key="10">
    <source>
        <dbReference type="ARBA" id="ARBA00023046"/>
    </source>
</evidence>